<gene>
    <name evidence="1" type="ORF">FOPG_07435</name>
</gene>
<proteinExistence type="predicted"/>
<dbReference type="OrthoDB" id="5024906at2759"/>
<accession>X0I2V5</accession>
<dbReference type="AlphaFoldDB" id="X0I2V5"/>
<dbReference type="EMBL" id="KK033190">
    <property type="protein sequence ID" value="EXL78260.1"/>
    <property type="molecule type" value="Genomic_DNA"/>
</dbReference>
<dbReference type="Proteomes" id="UP000030676">
    <property type="component" value="Unassembled WGS sequence"/>
</dbReference>
<reference evidence="1" key="1">
    <citation type="submission" date="2011-11" db="EMBL/GenBank/DDBJ databases">
        <title>The Genome Sequence of Fusarium oxysporum PHW808.</title>
        <authorList>
            <consortium name="The Broad Institute Genome Sequencing Platform"/>
            <person name="Ma L.-J."/>
            <person name="Gale L.R."/>
            <person name="Schwartz D.C."/>
            <person name="Zhou S."/>
            <person name="Corby-Kistler H."/>
            <person name="Young S.K."/>
            <person name="Zeng Q."/>
            <person name="Gargeya S."/>
            <person name="Fitzgerald M."/>
            <person name="Haas B."/>
            <person name="Abouelleil A."/>
            <person name="Alvarado L."/>
            <person name="Arachchi H.M."/>
            <person name="Berlin A."/>
            <person name="Brown A."/>
            <person name="Chapman S.B."/>
            <person name="Chen Z."/>
            <person name="Dunbar C."/>
            <person name="Freedman E."/>
            <person name="Gearin G."/>
            <person name="Goldberg J."/>
            <person name="Griggs A."/>
            <person name="Gujja S."/>
            <person name="Heiman D."/>
            <person name="Howarth C."/>
            <person name="Larson L."/>
            <person name="Lui A."/>
            <person name="MacDonald P.J.P."/>
            <person name="Montmayeur A."/>
            <person name="Murphy C."/>
            <person name="Neiman D."/>
            <person name="Pearson M."/>
            <person name="Priest M."/>
            <person name="Roberts A."/>
            <person name="Saif S."/>
            <person name="Shea T."/>
            <person name="Shenoy N."/>
            <person name="Sisk P."/>
            <person name="Stolte C."/>
            <person name="Sykes S."/>
            <person name="Wortman J."/>
            <person name="Nusbaum C."/>
            <person name="Birren B."/>
        </authorList>
    </citation>
    <scope>NUCLEOTIDE SEQUENCE [LARGE SCALE GENOMIC DNA]</scope>
    <source>
        <strain evidence="1">54008</strain>
    </source>
</reference>
<organism evidence="1">
    <name type="scientific">Fusarium oxysporum f. sp. conglutinans race 2 54008</name>
    <dbReference type="NCBI Taxonomy" id="1089457"/>
    <lineage>
        <taxon>Eukaryota</taxon>
        <taxon>Fungi</taxon>
        <taxon>Dikarya</taxon>
        <taxon>Ascomycota</taxon>
        <taxon>Pezizomycotina</taxon>
        <taxon>Sordariomycetes</taxon>
        <taxon>Hypocreomycetidae</taxon>
        <taxon>Hypocreales</taxon>
        <taxon>Nectriaceae</taxon>
        <taxon>Fusarium</taxon>
        <taxon>Fusarium oxysporum species complex</taxon>
    </lineage>
</organism>
<dbReference type="HOGENOM" id="CLU_2849810_0_0_1"/>
<reference evidence="1" key="2">
    <citation type="submission" date="2014-03" db="EMBL/GenBank/DDBJ databases">
        <title>The Genome Annotation of Fusarium oxysporum PHW808.</title>
        <authorList>
            <consortium name="The Broad Institute Genomics Platform"/>
            <person name="Ma L.-J."/>
            <person name="Corby-Kistler H."/>
            <person name="Broz K."/>
            <person name="Gale L.R."/>
            <person name="Jonkers W."/>
            <person name="O'Donnell K."/>
            <person name="Ploetz R."/>
            <person name="Steinberg C."/>
            <person name="Schwartz D.C."/>
            <person name="VanEtten H."/>
            <person name="Zhou S."/>
            <person name="Young S.K."/>
            <person name="Zeng Q."/>
            <person name="Gargeya S."/>
            <person name="Fitzgerald M."/>
            <person name="Abouelleil A."/>
            <person name="Alvarado L."/>
            <person name="Chapman S.B."/>
            <person name="Gainer-Dewar J."/>
            <person name="Goldberg J."/>
            <person name="Griggs A."/>
            <person name="Gujja S."/>
            <person name="Hansen M."/>
            <person name="Howarth C."/>
            <person name="Imamovic A."/>
            <person name="Ireland A."/>
            <person name="Larimer J."/>
            <person name="McCowan C."/>
            <person name="Murphy C."/>
            <person name="Pearson M."/>
            <person name="Poon T.W."/>
            <person name="Priest M."/>
            <person name="Roberts A."/>
            <person name="Saif S."/>
            <person name="Shea T."/>
            <person name="Sykes S."/>
            <person name="Wortman J."/>
            <person name="Nusbaum C."/>
            <person name="Birren B."/>
        </authorList>
    </citation>
    <scope>NUCLEOTIDE SEQUENCE</scope>
    <source>
        <strain evidence="1">54008</strain>
    </source>
</reference>
<name>X0I2V5_FUSOX</name>
<sequence>MSSITNPRKYTIAFKFLETDTIQGNQIAAGNNLFKPIRQNFFIKMAFLQNLNFSSGQSSRRPRRA</sequence>
<protein>
    <submittedName>
        <fullName evidence="1">Uncharacterized protein</fullName>
    </submittedName>
</protein>
<evidence type="ECO:0000313" key="1">
    <source>
        <dbReference type="EMBL" id="EXL78260.1"/>
    </source>
</evidence>